<proteinExistence type="predicted"/>
<keyword evidence="2" id="KW-1185">Reference proteome</keyword>
<protein>
    <submittedName>
        <fullName evidence="1">Uncharacterized protein</fullName>
    </submittedName>
</protein>
<gene>
    <name evidence="1" type="ORF">JG688_00013612</name>
</gene>
<evidence type="ECO:0000313" key="2">
    <source>
        <dbReference type="Proteomes" id="UP000709295"/>
    </source>
</evidence>
<dbReference type="AlphaFoldDB" id="A0A8J5J1H3"/>
<sequence>MLENITCSRFGAVQKGTAPLSEDARIIHDLSYPEGASINDNTFDDEGVVVVYDGPHDLAKRILEMEKEYPGITKLMPGDVAGAFRHLCIHADHVGRFAATIPEPGLLVIDLCCPFGWTMSPNITGPQVPRSAICMLLLPRNGPINLPKALRISMLRLGATITI</sequence>
<comment type="caution">
    <text evidence="1">The sequence shown here is derived from an EMBL/GenBank/DDBJ whole genome shotgun (WGS) entry which is preliminary data.</text>
</comment>
<dbReference type="Proteomes" id="UP000709295">
    <property type="component" value="Unassembled WGS sequence"/>
</dbReference>
<name>A0A8J5J1H3_9STRA</name>
<organism evidence="1 2">
    <name type="scientific">Phytophthora aleatoria</name>
    <dbReference type="NCBI Taxonomy" id="2496075"/>
    <lineage>
        <taxon>Eukaryota</taxon>
        <taxon>Sar</taxon>
        <taxon>Stramenopiles</taxon>
        <taxon>Oomycota</taxon>
        <taxon>Peronosporomycetes</taxon>
        <taxon>Peronosporales</taxon>
        <taxon>Peronosporaceae</taxon>
        <taxon>Phytophthora</taxon>
    </lineage>
</organism>
<dbReference type="EMBL" id="JAENGY010001177">
    <property type="protein sequence ID" value="KAG6951701.1"/>
    <property type="molecule type" value="Genomic_DNA"/>
</dbReference>
<reference evidence="1" key="1">
    <citation type="submission" date="2021-01" db="EMBL/GenBank/DDBJ databases">
        <title>Phytophthora aleatoria, a newly-described species from Pinus radiata is distinct from Phytophthora cactorum isolates based on comparative genomics.</title>
        <authorList>
            <person name="Mcdougal R."/>
            <person name="Panda P."/>
            <person name="Williams N."/>
            <person name="Studholme D.J."/>
        </authorList>
    </citation>
    <scope>NUCLEOTIDE SEQUENCE</scope>
    <source>
        <strain evidence="1">NZFS 4037</strain>
    </source>
</reference>
<accession>A0A8J5J1H3</accession>
<evidence type="ECO:0000313" key="1">
    <source>
        <dbReference type="EMBL" id="KAG6951701.1"/>
    </source>
</evidence>